<evidence type="ECO:0000256" key="1">
    <source>
        <dbReference type="SAM" id="Phobius"/>
    </source>
</evidence>
<name>A0A1J1JAY6_9DIPT</name>
<keyword evidence="1" id="KW-0472">Membrane</keyword>
<sequence length="127" mass="14895">MDRLLESVKDSASYESFVNTEEGKNIINRIVQIVDEINVLPDDEKLKFEHKIGKKINETLIQLKYPEKSEFSELVTYSLNRTVCYCFVFIVVGVVLLYKILSYNKKKINKTHTKLKKISHQRKIKQS</sequence>
<keyword evidence="1" id="KW-0812">Transmembrane</keyword>
<protein>
    <submittedName>
        <fullName evidence="2">CLUMA_CG021315, isoform A</fullName>
    </submittedName>
</protein>
<evidence type="ECO:0000313" key="3">
    <source>
        <dbReference type="Proteomes" id="UP000183832"/>
    </source>
</evidence>
<dbReference type="AlphaFoldDB" id="A0A1J1JAY6"/>
<proteinExistence type="predicted"/>
<keyword evidence="3" id="KW-1185">Reference proteome</keyword>
<keyword evidence="1" id="KW-1133">Transmembrane helix</keyword>
<feature type="transmembrane region" description="Helical" evidence="1">
    <location>
        <begin position="79"/>
        <end position="101"/>
    </location>
</feature>
<accession>A0A1J1JAY6</accession>
<dbReference type="Proteomes" id="UP000183832">
    <property type="component" value="Unassembled WGS sequence"/>
</dbReference>
<evidence type="ECO:0000313" key="2">
    <source>
        <dbReference type="EMBL" id="CRL08750.1"/>
    </source>
</evidence>
<organism evidence="2 3">
    <name type="scientific">Clunio marinus</name>
    <dbReference type="NCBI Taxonomy" id="568069"/>
    <lineage>
        <taxon>Eukaryota</taxon>
        <taxon>Metazoa</taxon>
        <taxon>Ecdysozoa</taxon>
        <taxon>Arthropoda</taxon>
        <taxon>Hexapoda</taxon>
        <taxon>Insecta</taxon>
        <taxon>Pterygota</taxon>
        <taxon>Neoptera</taxon>
        <taxon>Endopterygota</taxon>
        <taxon>Diptera</taxon>
        <taxon>Nematocera</taxon>
        <taxon>Chironomoidea</taxon>
        <taxon>Chironomidae</taxon>
        <taxon>Clunio</taxon>
    </lineage>
</organism>
<dbReference type="EMBL" id="CVRI01000075">
    <property type="protein sequence ID" value="CRL08750.1"/>
    <property type="molecule type" value="Genomic_DNA"/>
</dbReference>
<reference evidence="2 3" key="1">
    <citation type="submission" date="2015-04" db="EMBL/GenBank/DDBJ databases">
        <authorList>
            <person name="Syromyatnikov M.Y."/>
            <person name="Popov V.N."/>
        </authorList>
    </citation>
    <scope>NUCLEOTIDE SEQUENCE [LARGE SCALE GENOMIC DNA]</scope>
</reference>
<gene>
    <name evidence="2" type="ORF">CLUMA_CG021315</name>
</gene>